<comment type="caution">
    <text evidence="1">The sequence shown here is derived from an EMBL/GenBank/DDBJ whole genome shotgun (WGS) entry which is preliminary data.</text>
</comment>
<reference evidence="1 2" key="1">
    <citation type="journal article" date="2018" name="PLoS Genet.">
        <title>Population sequencing reveals clonal diversity and ancestral inbreeding in the grapevine cultivar Chardonnay.</title>
        <authorList>
            <person name="Roach M.J."/>
            <person name="Johnson D.L."/>
            <person name="Bohlmann J."/>
            <person name="van Vuuren H.J."/>
            <person name="Jones S.J."/>
            <person name="Pretorius I.S."/>
            <person name="Schmidt S.A."/>
            <person name="Borneman A.R."/>
        </authorList>
    </citation>
    <scope>NUCLEOTIDE SEQUENCE [LARGE SCALE GENOMIC DNA]</scope>
    <source>
        <strain evidence="2">cv. Chardonnay</strain>
        <tissue evidence="1">Leaf</tissue>
    </source>
</reference>
<dbReference type="Proteomes" id="UP000288805">
    <property type="component" value="Unassembled WGS sequence"/>
</dbReference>
<protein>
    <submittedName>
        <fullName evidence="1">Uncharacterized protein</fullName>
    </submittedName>
</protein>
<organism evidence="1 2">
    <name type="scientific">Vitis vinifera</name>
    <name type="common">Grape</name>
    <dbReference type="NCBI Taxonomy" id="29760"/>
    <lineage>
        <taxon>Eukaryota</taxon>
        <taxon>Viridiplantae</taxon>
        <taxon>Streptophyta</taxon>
        <taxon>Embryophyta</taxon>
        <taxon>Tracheophyta</taxon>
        <taxon>Spermatophyta</taxon>
        <taxon>Magnoliopsida</taxon>
        <taxon>eudicotyledons</taxon>
        <taxon>Gunneridae</taxon>
        <taxon>Pentapetalae</taxon>
        <taxon>rosids</taxon>
        <taxon>Vitales</taxon>
        <taxon>Vitaceae</taxon>
        <taxon>Viteae</taxon>
        <taxon>Vitis</taxon>
    </lineage>
</organism>
<dbReference type="AlphaFoldDB" id="A0A438FKP7"/>
<gene>
    <name evidence="1" type="ORF">CK203_064967</name>
</gene>
<dbReference type="EMBL" id="QGNW01000850">
    <property type="protein sequence ID" value="RVW60579.1"/>
    <property type="molecule type" value="Genomic_DNA"/>
</dbReference>
<accession>A0A438FKP7</accession>
<proteinExistence type="predicted"/>
<sequence>MDRLEQRARQMRDSDEMISWADTDDMPVAILPISFKMPEIERDMSVGCCCIHLRLYITVMRALGLNEAQLLNLFPFSDMSITRRELKFLRQRLDEPVSSFISRWRDKVAEMIEQPTERDQMYMFFRSLQPRYLGVISHPHNIVILSQFSSILLCILILPQYDLYFSFNVYKLVPHDMSSLVAVSSPSATLENLF</sequence>
<name>A0A438FKP7_VITVI</name>
<evidence type="ECO:0000313" key="2">
    <source>
        <dbReference type="Proteomes" id="UP000288805"/>
    </source>
</evidence>
<evidence type="ECO:0000313" key="1">
    <source>
        <dbReference type="EMBL" id="RVW60579.1"/>
    </source>
</evidence>